<keyword evidence="7" id="KW-0472">Membrane</keyword>
<evidence type="ECO:0000256" key="3">
    <source>
        <dbReference type="ARBA" id="ARBA00022723"/>
    </source>
</evidence>
<accession>A0A653CLP0</accession>
<name>A0A653CLP0_CALMS</name>
<feature type="domain" description="Nudix hydrolase" evidence="8">
    <location>
        <begin position="57"/>
        <end position="196"/>
    </location>
</feature>
<keyword evidence="3" id="KW-0479">Metal-binding</keyword>
<evidence type="ECO:0000256" key="5">
    <source>
        <dbReference type="ARBA" id="ARBA00022842"/>
    </source>
</evidence>
<evidence type="ECO:0000256" key="1">
    <source>
        <dbReference type="ARBA" id="ARBA00001936"/>
    </source>
</evidence>
<dbReference type="InterPro" id="IPR015797">
    <property type="entry name" value="NUDIX_hydrolase-like_dom_sf"/>
</dbReference>
<gene>
    <name evidence="9" type="ORF">CALMAC_LOCUS10126</name>
</gene>
<dbReference type="SUPFAM" id="SSF55811">
    <property type="entry name" value="Nudix"/>
    <property type="match status" value="1"/>
</dbReference>
<dbReference type="EMBL" id="CAACVG010008172">
    <property type="protein sequence ID" value="VEN48799.1"/>
    <property type="molecule type" value="Genomic_DNA"/>
</dbReference>
<evidence type="ECO:0000259" key="8">
    <source>
        <dbReference type="PROSITE" id="PS51462"/>
    </source>
</evidence>
<evidence type="ECO:0000256" key="2">
    <source>
        <dbReference type="ARBA" id="ARBA00001946"/>
    </source>
</evidence>
<keyword evidence="6" id="KW-0464">Manganese</keyword>
<dbReference type="CDD" id="cd03426">
    <property type="entry name" value="NUDIX_CoAse_Nudt7"/>
    <property type="match status" value="1"/>
</dbReference>
<feature type="transmembrane region" description="Helical" evidence="7">
    <location>
        <begin position="202"/>
        <end position="219"/>
    </location>
</feature>
<dbReference type="InterPro" id="IPR045121">
    <property type="entry name" value="CoAse"/>
</dbReference>
<dbReference type="GO" id="GO:0010945">
    <property type="term" value="F:coenzyme A diphosphatase activity"/>
    <property type="evidence" value="ECO:0007669"/>
    <property type="project" value="InterPro"/>
</dbReference>
<dbReference type="Gene3D" id="3.90.79.10">
    <property type="entry name" value="Nucleoside Triphosphate Pyrophosphohydrolase"/>
    <property type="match status" value="1"/>
</dbReference>
<evidence type="ECO:0000313" key="9">
    <source>
        <dbReference type="EMBL" id="VEN48799.1"/>
    </source>
</evidence>
<dbReference type="Proteomes" id="UP000410492">
    <property type="component" value="Unassembled WGS sequence"/>
</dbReference>
<keyword evidence="5" id="KW-0460">Magnesium</keyword>
<evidence type="ECO:0000256" key="4">
    <source>
        <dbReference type="ARBA" id="ARBA00022801"/>
    </source>
</evidence>
<comment type="cofactor">
    <cofactor evidence="2">
        <name>Mg(2+)</name>
        <dbReference type="ChEBI" id="CHEBI:18420"/>
    </cofactor>
</comment>
<organism evidence="9 10">
    <name type="scientific">Callosobruchus maculatus</name>
    <name type="common">Southern cowpea weevil</name>
    <name type="synonym">Pulse bruchid</name>
    <dbReference type="NCBI Taxonomy" id="64391"/>
    <lineage>
        <taxon>Eukaryota</taxon>
        <taxon>Metazoa</taxon>
        <taxon>Ecdysozoa</taxon>
        <taxon>Arthropoda</taxon>
        <taxon>Hexapoda</taxon>
        <taxon>Insecta</taxon>
        <taxon>Pterygota</taxon>
        <taxon>Neoptera</taxon>
        <taxon>Endopterygota</taxon>
        <taxon>Coleoptera</taxon>
        <taxon>Polyphaga</taxon>
        <taxon>Cucujiformia</taxon>
        <taxon>Chrysomeloidea</taxon>
        <taxon>Chrysomelidae</taxon>
        <taxon>Bruchinae</taxon>
        <taxon>Bruchini</taxon>
        <taxon>Callosobruchus</taxon>
    </lineage>
</organism>
<dbReference type="OrthoDB" id="206213at2759"/>
<proteinExistence type="predicted"/>
<dbReference type="GO" id="GO:0046872">
    <property type="term" value="F:metal ion binding"/>
    <property type="evidence" value="ECO:0007669"/>
    <property type="project" value="UniProtKB-KW"/>
</dbReference>
<reference evidence="9 10" key="1">
    <citation type="submission" date="2019-01" db="EMBL/GenBank/DDBJ databases">
        <authorList>
            <person name="Sayadi A."/>
        </authorList>
    </citation>
    <scope>NUCLEOTIDE SEQUENCE [LARGE SCALE GENOMIC DNA]</scope>
</reference>
<protein>
    <recommendedName>
        <fullName evidence="8">Nudix hydrolase domain-containing protein</fullName>
    </recommendedName>
</protein>
<dbReference type="PROSITE" id="PS51462">
    <property type="entry name" value="NUDIX"/>
    <property type="match status" value="1"/>
</dbReference>
<evidence type="ECO:0000256" key="6">
    <source>
        <dbReference type="ARBA" id="ARBA00023211"/>
    </source>
</evidence>
<comment type="cofactor">
    <cofactor evidence="1">
        <name>Mn(2+)</name>
        <dbReference type="ChEBI" id="CHEBI:29035"/>
    </cofactor>
</comment>
<keyword evidence="4" id="KW-0378">Hydrolase</keyword>
<dbReference type="Pfam" id="PF00293">
    <property type="entry name" value="NUDIX"/>
    <property type="match status" value="1"/>
</dbReference>
<keyword evidence="7" id="KW-0812">Transmembrane</keyword>
<dbReference type="AlphaFoldDB" id="A0A653CLP0"/>
<dbReference type="PANTHER" id="PTHR12992">
    <property type="entry name" value="NUDIX HYDROLASE"/>
    <property type="match status" value="1"/>
</dbReference>
<keyword evidence="10" id="KW-1185">Reference proteome</keyword>
<keyword evidence="7" id="KW-1133">Transmembrane helix</keyword>
<evidence type="ECO:0000313" key="10">
    <source>
        <dbReference type="Proteomes" id="UP000410492"/>
    </source>
</evidence>
<dbReference type="PANTHER" id="PTHR12992:SF11">
    <property type="entry name" value="MITOCHONDRIAL COENZYME A DIPHOSPHATASE NUDT8"/>
    <property type="match status" value="1"/>
</dbReference>
<sequence length="242" mass="26891">MLAAAVRAVLGLGRPYTASANGVLYSAKQVFSEENMKMTTAKFASLKPIRMHARQPSKKAAVLIPLCEVDGKVALLYTLRTVHLKSHRGQVSFPGGMQDTEDKSLEETALRETHEELGIGADRISIWGSGNMIITKTSTCVLPVIGRIKGDLKLDKLQVNRDEVEEVFAVPLDQLCRPDRLGYTQFRGSFSMPMFRGGKQRIWGLTALMTYMLLSSLLPQQAYSHKIKYLPPILNIKTRRAG</sequence>
<evidence type="ECO:0000256" key="7">
    <source>
        <dbReference type="SAM" id="Phobius"/>
    </source>
</evidence>
<dbReference type="InterPro" id="IPR000086">
    <property type="entry name" value="NUDIX_hydrolase_dom"/>
</dbReference>